<proteinExistence type="predicted"/>
<dbReference type="RefSeq" id="WP_078483984.1">
    <property type="nucleotide sequence ID" value="NZ_MPRL01000041.1"/>
</dbReference>
<gene>
    <name evidence="2" type="ORF">BOW53_10220</name>
</gene>
<accession>A0A1T2L3Z1</accession>
<sequence>MAKHITDQDIEKVVSLIDQWDDETKFTWENLCALAKKRYSIESTRQTLQGYSRIKSAYDDKKEDLRLNGKRKEKVPPSLNIAAKRIASLEAENGRLKKEQERLLAQFVVWQYNAYAHGITMDELNRPLPKKDSRSNAV</sequence>
<dbReference type="Proteomes" id="UP000191110">
    <property type="component" value="Unassembled WGS sequence"/>
</dbReference>
<feature type="coiled-coil region" evidence="1">
    <location>
        <begin position="79"/>
        <end position="106"/>
    </location>
</feature>
<dbReference type="OrthoDB" id="8702396at2"/>
<keyword evidence="3" id="KW-1185">Reference proteome</keyword>
<evidence type="ECO:0000313" key="2">
    <source>
        <dbReference type="EMBL" id="OOZ39818.1"/>
    </source>
</evidence>
<keyword evidence="1" id="KW-0175">Coiled coil</keyword>
<name>A0A1T2L3Z1_9GAMM</name>
<dbReference type="EMBL" id="MPRL01000041">
    <property type="protein sequence ID" value="OOZ39818.1"/>
    <property type="molecule type" value="Genomic_DNA"/>
</dbReference>
<evidence type="ECO:0000256" key="1">
    <source>
        <dbReference type="SAM" id="Coils"/>
    </source>
</evidence>
<comment type="caution">
    <text evidence="2">The sequence shown here is derived from an EMBL/GenBank/DDBJ whole genome shotgun (WGS) entry which is preliminary data.</text>
</comment>
<evidence type="ECO:0000313" key="3">
    <source>
        <dbReference type="Proteomes" id="UP000191110"/>
    </source>
</evidence>
<organism evidence="2 3">
    <name type="scientific">Solemya pervernicosa gill symbiont</name>
    <dbReference type="NCBI Taxonomy" id="642797"/>
    <lineage>
        <taxon>Bacteria</taxon>
        <taxon>Pseudomonadati</taxon>
        <taxon>Pseudomonadota</taxon>
        <taxon>Gammaproteobacteria</taxon>
        <taxon>sulfur-oxidizing symbionts</taxon>
    </lineage>
</organism>
<protein>
    <submittedName>
        <fullName evidence="2">Uncharacterized protein</fullName>
    </submittedName>
</protein>
<dbReference type="AlphaFoldDB" id="A0A1T2L3Z1"/>
<reference evidence="2 3" key="1">
    <citation type="submission" date="2016-11" db="EMBL/GenBank/DDBJ databases">
        <title>Mixed transmission modes and dynamic genome evolution in an obligate animal-bacterial symbiosis.</title>
        <authorList>
            <person name="Russell S.L."/>
            <person name="Corbett-Detig R.B."/>
            <person name="Cavanaugh C.M."/>
        </authorList>
    </citation>
    <scope>NUCLEOTIDE SEQUENCE [LARGE SCALE GENOMIC DNA]</scope>
    <source>
        <strain evidence="2">Sveles-Q1</strain>
    </source>
</reference>